<name>A0A420H834_9PEZI</name>
<dbReference type="InterPro" id="IPR033370">
    <property type="entry name" value="COG1"/>
</dbReference>
<evidence type="ECO:0000256" key="4">
    <source>
        <dbReference type="ARBA" id="ARBA00022448"/>
    </source>
</evidence>
<gene>
    <name evidence="8" type="ORF">GcC1_219035</name>
</gene>
<accession>A0A420H834</accession>
<dbReference type="PANTHER" id="PTHR31658:SF0">
    <property type="entry name" value="CONSERVED OLIGOMERIC GOLGI COMPLEX SUBUNIT 1"/>
    <property type="match status" value="1"/>
</dbReference>
<organism evidence="8 9">
    <name type="scientific">Golovinomyces cichoracearum</name>
    <dbReference type="NCBI Taxonomy" id="62708"/>
    <lineage>
        <taxon>Eukaryota</taxon>
        <taxon>Fungi</taxon>
        <taxon>Dikarya</taxon>
        <taxon>Ascomycota</taxon>
        <taxon>Pezizomycotina</taxon>
        <taxon>Leotiomycetes</taxon>
        <taxon>Erysiphales</taxon>
        <taxon>Erysiphaceae</taxon>
        <taxon>Golovinomyces</taxon>
    </lineage>
</organism>
<dbReference type="EMBL" id="MCBR01021985">
    <property type="protein sequence ID" value="RKF53592.1"/>
    <property type="molecule type" value="Genomic_DNA"/>
</dbReference>
<evidence type="ECO:0000256" key="2">
    <source>
        <dbReference type="ARBA" id="ARBA00006653"/>
    </source>
</evidence>
<keyword evidence="8" id="KW-0808">Transferase</keyword>
<dbReference type="OrthoDB" id="46189at2759"/>
<sequence length="781" mass="89893">MTSKKQPELSMSATVAEIFSHPLPQVRLVHRSLTNELDEKRAQLRTLVGGSYRQLLGTADNILLMNEVIRKAEDDLARVSHSCRKTAIDSLAKGLSRIHKYEKTGLRREQLQRNARLKALDLQSLFIGRLLRKKTTCENNESRGETLILAVKILAVSTSLLNSIEELENGKMPDCRRDVLEIKRKLDISRKKLMGMIERILRKGTGDDREEIIEALIAYCFITNSGIIDALKYFLHSREDAIAESFAGSSQISSNGFVRILLLFLRTLFDTQKIFPRRLSEKLINIKIESLLKDRSIKDIEELRLDELENWFDEVPVTLTPNFNYNDLDRPHTNLLLKEWSMNVSKALIQRFSQILGHQTDLKSIVNLRTTVFDVWMKEGAKANGFNPKLILKGLREATNLRMHEIIQQNYEALSLVGTEIKSTVASWESGITDKELSLWDQSVRGIELNNGADLFKKSIIARTYGRNDAVLRALKCYQTWYRPIHEALHIIEQLKTQKWELEFEDTEDDDIGTNTRSDTLHIEDPKLLKQYLESGLKRSFNELQEEIEHLLMSNENSTHIGQMSIYILRVIRDIRSELPLDESIQNFGISLFDYLYDKLARTILGEYLTQFLQIFEKKTVTGRSLWEGDPKLPAQPSPAAFKLIYNISLAMGRAGQDLWNCRAVFILKKVVSTELASKWIDVIKKESIANQSVSNNEKDEKDDVNKNEERKEAMIQAYIDFSFILKNAFRNRDSAVLLLVNNLETLIRSQVEFDTVTQERISDCTEKYWKKTSLLFGILA</sequence>
<keyword evidence="6" id="KW-0333">Golgi apparatus</keyword>
<dbReference type="AlphaFoldDB" id="A0A420H834"/>
<keyword evidence="5" id="KW-0653">Protein transport</keyword>
<dbReference type="GO" id="GO:0008168">
    <property type="term" value="F:methyltransferase activity"/>
    <property type="evidence" value="ECO:0007669"/>
    <property type="project" value="UniProtKB-KW"/>
</dbReference>
<evidence type="ECO:0000313" key="9">
    <source>
        <dbReference type="Proteomes" id="UP000285405"/>
    </source>
</evidence>
<keyword evidence="8" id="KW-0489">Methyltransferase</keyword>
<dbReference type="Pfam" id="PF08700">
    <property type="entry name" value="VPS51_Exo84_N"/>
    <property type="match status" value="1"/>
</dbReference>
<evidence type="ECO:0000256" key="7">
    <source>
        <dbReference type="ARBA" id="ARBA00023136"/>
    </source>
</evidence>
<dbReference type="GO" id="GO:0017119">
    <property type="term" value="C:Golgi transport complex"/>
    <property type="evidence" value="ECO:0007669"/>
    <property type="project" value="InterPro"/>
</dbReference>
<comment type="subcellular location">
    <subcellularLocation>
        <location evidence="1">Golgi apparatus membrane</location>
        <topology evidence="1">Peripheral membrane protein</topology>
    </subcellularLocation>
</comment>
<dbReference type="Proteomes" id="UP000285405">
    <property type="component" value="Unassembled WGS sequence"/>
</dbReference>
<evidence type="ECO:0000256" key="5">
    <source>
        <dbReference type="ARBA" id="ARBA00022927"/>
    </source>
</evidence>
<evidence type="ECO:0000256" key="6">
    <source>
        <dbReference type="ARBA" id="ARBA00023034"/>
    </source>
</evidence>
<evidence type="ECO:0000256" key="1">
    <source>
        <dbReference type="ARBA" id="ARBA00004395"/>
    </source>
</evidence>
<reference evidence="8 9" key="1">
    <citation type="journal article" date="2018" name="BMC Genomics">
        <title>Comparative genome analyses reveal sequence features reflecting distinct modes of host-adaptation between dicot and monocot powdery mildew.</title>
        <authorList>
            <person name="Wu Y."/>
            <person name="Ma X."/>
            <person name="Pan Z."/>
            <person name="Kale S.D."/>
            <person name="Song Y."/>
            <person name="King H."/>
            <person name="Zhang Q."/>
            <person name="Presley C."/>
            <person name="Deng X."/>
            <person name="Wei C.I."/>
            <person name="Xiao S."/>
        </authorList>
    </citation>
    <scope>NUCLEOTIDE SEQUENCE [LARGE SCALE GENOMIC DNA]</scope>
    <source>
        <strain evidence="8">UCSC1</strain>
    </source>
</reference>
<dbReference type="GO" id="GO:0006891">
    <property type="term" value="P:intra-Golgi vesicle-mediated transport"/>
    <property type="evidence" value="ECO:0007669"/>
    <property type="project" value="InterPro"/>
</dbReference>
<evidence type="ECO:0000256" key="3">
    <source>
        <dbReference type="ARBA" id="ARBA00020978"/>
    </source>
</evidence>
<dbReference type="GO" id="GO:0032259">
    <property type="term" value="P:methylation"/>
    <property type="evidence" value="ECO:0007669"/>
    <property type="project" value="UniProtKB-KW"/>
</dbReference>
<evidence type="ECO:0000313" key="8">
    <source>
        <dbReference type="EMBL" id="RKF53592.1"/>
    </source>
</evidence>
<dbReference type="GO" id="GO:0015031">
    <property type="term" value="P:protein transport"/>
    <property type="evidence" value="ECO:0007669"/>
    <property type="project" value="UniProtKB-KW"/>
</dbReference>
<comment type="similarity">
    <text evidence="2">Belongs to the COG1 family.</text>
</comment>
<dbReference type="PANTHER" id="PTHR31658">
    <property type="entry name" value="CONSERVED OLIGOMERIC GOLGI COMPLEX SUBUNIT 1"/>
    <property type="match status" value="1"/>
</dbReference>
<dbReference type="GO" id="GO:0000139">
    <property type="term" value="C:Golgi membrane"/>
    <property type="evidence" value="ECO:0007669"/>
    <property type="project" value="UniProtKB-SubCell"/>
</dbReference>
<proteinExistence type="inferred from homology"/>
<keyword evidence="7" id="KW-0472">Membrane</keyword>
<comment type="caution">
    <text evidence="8">The sequence shown here is derived from an EMBL/GenBank/DDBJ whole genome shotgun (WGS) entry which is preliminary data.</text>
</comment>
<keyword evidence="4" id="KW-0813">Transport</keyword>
<protein>
    <recommendedName>
        <fullName evidence="3">Conserved oligomeric Golgi complex subunit 1</fullName>
    </recommendedName>
</protein>